<protein>
    <submittedName>
        <fullName evidence="5">1-acyl-sn-glycerol-3-phosphate acyltransferase</fullName>
        <ecNumber evidence="5">2.3.1.-</ecNumber>
    </submittedName>
</protein>
<proteinExistence type="predicted"/>
<dbReference type="PANTHER" id="PTHR10434">
    <property type="entry name" value="1-ACYL-SN-GLYCEROL-3-PHOSPHATE ACYLTRANSFERASE"/>
    <property type="match status" value="1"/>
</dbReference>
<feature type="domain" description="Phospholipid/glycerol acyltransferase" evidence="4">
    <location>
        <begin position="5"/>
        <end position="116"/>
    </location>
</feature>
<keyword evidence="3 5" id="KW-0012">Acyltransferase</keyword>
<dbReference type="EMBL" id="SJPQ01000001">
    <property type="protein sequence ID" value="TWT90681.1"/>
    <property type="molecule type" value="Genomic_DNA"/>
</dbReference>
<dbReference type="InterPro" id="IPR002123">
    <property type="entry name" value="Plipid/glycerol_acylTrfase"/>
</dbReference>
<evidence type="ECO:0000259" key="4">
    <source>
        <dbReference type="SMART" id="SM00563"/>
    </source>
</evidence>
<comment type="caution">
    <text evidence="5">The sequence shown here is derived from an EMBL/GenBank/DDBJ whole genome shotgun (WGS) entry which is preliminary data.</text>
</comment>
<keyword evidence="2 5" id="KW-0808">Transferase</keyword>
<dbReference type="GO" id="GO:0003841">
    <property type="term" value="F:1-acylglycerol-3-phosphate O-acyltransferase activity"/>
    <property type="evidence" value="ECO:0007669"/>
    <property type="project" value="TreeGrafter"/>
</dbReference>
<dbReference type="PANTHER" id="PTHR10434:SF11">
    <property type="entry name" value="1-ACYL-SN-GLYCEROL-3-PHOSPHATE ACYLTRANSFERASE"/>
    <property type="match status" value="1"/>
</dbReference>
<dbReference type="Proteomes" id="UP000315440">
    <property type="component" value="Unassembled WGS sequence"/>
</dbReference>
<evidence type="ECO:0000313" key="5">
    <source>
        <dbReference type="EMBL" id="TWT90681.1"/>
    </source>
</evidence>
<dbReference type="SMART" id="SM00563">
    <property type="entry name" value="PlsC"/>
    <property type="match status" value="1"/>
</dbReference>
<dbReference type="CDD" id="cd07989">
    <property type="entry name" value="LPLAT_AGPAT-like"/>
    <property type="match status" value="1"/>
</dbReference>
<name>A0A5C5ZUV5_9BACT</name>
<dbReference type="Pfam" id="PF01553">
    <property type="entry name" value="Acyltransferase"/>
    <property type="match status" value="1"/>
</dbReference>
<dbReference type="AlphaFoldDB" id="A0A5C5ZUV5"/>
<sequence length="175" mass="19049">MRGPLVLLSNHQSHLDPPLVGGALRRQLSYMARDTLFRGPLGPLIRSYDAIPVDRDGTGLAGIRNTLKRIKEGGAVLLFPEGTRSDDGALKPIKPGFIALARRGKATILPLGLDGPYRAWPKGARLPRPFVPIALVVGEPLSPERIAELDDDELLAEVARRMAAAREQAVDLNRR</sequence>
<reference evidence="5 6" key="1">
    <citation type="submission" date="2019-02" db="EMBL/GenBank/DDBJ databases">
        <title>Deep-cultivation of Planctomycetes and their phenomic and genomic characterization uncovers novel biology.</title>
        <authorList>
            <person name="Wiegand S."/>
            <person name="Jogler M."/>
            <person name="Boedeker C."/>
            <person name="Pinto D."/>
            <person name="Vollmers J."/>
            <person name="Rivas-Marin E."/>
            <person name="Kohn T."/>
            <person name="Peeters S.H."/>
            <person name="Heuer A."/>
            <person name="Rast P."/>
            <person name="Oberbeckmann S."/>
            <person name="Bunk B."/>
            <person name="Jeske O."/>
            <person name="Meyerdierks A."/>
            <person name="Storesund J.E."/>
            <person name="Kallscheuer N."/>
            <person name="Luecker S."/>
            <person name="Lage O.M."/>
            <person name="Pohl T."/>
            <person name="Merkel B.J."/>
            <person name="Hornburger P."/>
            <person name="Mueller R.-W."/>
            <person name="Bruemmer F."/>
            <person name="Labrenz M."/>
            <person name="Spormann A.M."/>
            <person name="Op Den Camp H."/>
            <person name="Overmann J."/>
            <person name="Amann R."/>
            <person name="Jetten M.S.M."/>
            <person name="Mascher T."/>
            <person name="Medema M.H."/>
            <person name="Devos D.P."/>
            <person name="Kaster A.-K."/>
            <person name="Ovreas L."/>
            <person name="Rohde M."/>
            <person name="Galperin M.Y."/>
            <person name="Jogler C."/>
        </authorList>
    </citation>
    <scope>NUCLEOTIDE SEQUENCE [LARGE SCALE GENOMIC DNA]</scope>
    <source>
        <strain evidence="5 6">Mal64</strain>
    </source>
</reference>
<dbReference type="SUPFAM" id="SSF69593">
    <property type="entry name" value="Glycerol-3-phosphate (1)-acyltransferase"/>
    <property type="match status" value="1"/>
</dbReference>
<gene>
    <name evidence="5" type="primary">plsC</name>
    <name evidence="5" type="ORF">Mal64_10760</name>
</gene>
<accession>A0A5C5ZUV5</accession>
<organism evidence="5 6">
    <name type="scientific">Pseudobythopirellula maris</name>
    <dbReference type="NCBI Taxonomy" id="2527991"/>
    <lineage>
        <taxon>Bacteria</taxon>
        <taxon>Pseudomonadati</taxon>
        <taxon>Planctomycetota</taxon>
        <taxon>Planctomycetia</taxon>
        <taxon>Pirellulales</taxon>
        <taxon>Lacipirellulaceae</taxon>
        <taxon>Pseudobythopirellula</taxon>
    </lineage>
</organism>
<keyword evidence="6" id="KW-1185">Reference proteome</keyword>
<evidence type="ECO:0000256" key="3">
    <source>
        <dbReference type="ARBA" id="ARBA00023315"/>
    </source>
</evidence>
<evidence type="ECO:0000256" key="1">
    <source>
        <dbReference type="ARBA" id="ARBA00005189"/>
    </source>
</evidence>
<evidence type="ECO:0000256" key="2">
    <source>
        <dbReference type="ARBA" id="ARBA00022679"/>
    </source>
</evidence>
<dbReference type="GO" id="GO:0006654">
    <property type="term" value="P:phosphatidic acid biosynthetic process"/>
    <property type="evidence" value="ECO:0007669"/>
    <property type="project" value="TreeGrafter"/>
</dbReference>
<comment type="pathway">
    <text evidence="1">Lipid metabolism.</text>
</comment>
<dbReference type="EC" id="2.3.1.-" evidence="5"/>
<evidence type="ECO:0000313" key="6">
    <source>
        <dbReference type="Proteomes" id="UP000315440"/>
    </source>
</evidence>